<proteinExistence type="predicted"/>
<sequence length="105" mass="12293">MFDLFYVFCDKIVPENVFLAPHSKTDGTIRFYVLFYITGPSKRLGNALHLLVISGKRLKERLKRQVWKRVYKKKKELHNLDRSLTDRLAISILGSTSCLKIIFPH</sequence>
<dbReference type="Proteomes" id="UP000192223">
    <property type="component" value="Unplaced"/>
</dbReference>
<evidence type="ECO:0000313" key="2">
    <source>
        <dbReference type="RefSeq" id="XP_018327519.1"/>
    </source>
</evidence>
<dbReference type="KEGG" id="apln:108738553"/>
<dbReference type="RefSeq" id="XP_018327519.1">
    <property type="nucleotide sequence ID" value="XM_018472017.2"/>
</dbReference>
<keyword evidence="1" id="KW-1185">Reference proteome</keyword>
<organism evidence="1 2">
    <name type="scientific">Agrilus planipennis</name>
    <name type="common">Emerald ash borer</name>
    <name type="synonym">Agrilus marcopoli</name>
    <dbReference type="NCBI Taxonomy" id="224129"/>
    <lineage>
        <taxon>Eukaryota</taxon>
        <taxon>Metazoa</taxon>
        <taxon>Ecdysozoa</taxon>
        <taxon>Arthropoda</taxon>
        <taxon>Hexapoda</taxon>
        <taxon>Insecta</taxon>
        <taxon>Pterygota</taxon>
        <taxon>Neoptera</taxon>
        <taxon>Endopterygota</taxon>
        <taxon>Coleoptera</taxon>
        <taxon>Polyphaga</taxon>
        <taxon>Elateriformia</taxon>
        <taxon>Buprestoidea</taxon>
        <taxon>Buprestidae</taxon>
        <taxon>Agrilinae</taxon>
        <taxon>Agrilus</taxon>
    </lineage>
</organism>
<protein>
    <submittedName>
        <fullName evidence="2">Uncharacterized protein LOC108738553 isoform X1</fullName>
    </submittedName>
</protein>
<accession>A0A1W4WUG2</accession>
<reference evidence="2" key="1">
    <citation type="submission" date="2025-08" db="UniProtKB">
        <authorList>
            <consortium name="RefSeq"/>
        </authorList>
    </citation>
    <scope>IDENTIFICATION</scope>
    <source>
        <tissue evidence="2">Entire body</tissue>
    </source>
</reference>
<name>A0A1W4WUG2_AGRPL</name>
<dbReference type="AlphaFoldDB" id="A0A1W4WUG2"/>
<dbReference type="InParanoid" id="A0A1W4WUG2"/>
<gene>
    <name evidence="2" type="primary">LOC108738553</name>
</gene>
<dbReference type="GeneID" id="108738553"/>
<evidence type="ECO:0000313" key="1">
    <source>
        <dbReference type="Proteomes" id="UP000192223"/>
    </source>
</evidence>